<proteinExistence type="evidence at transcript level"/>
<feature type="non-terminal residue" evidence="2">
    <location>
        <position position="1"/>
    </location>
</feature>
<sequence>MEDVPDTSYSLKHQGRHPSADNNLNSFSLKRGSKFNWNSFGLRFGKKHQMPFPL</sequence>
<organism evidence="2">
    <name type="scientific">Latimeria chalumnae</name>
    <name type="common">Coelacanth</name>
    <dbReference type="NCBI Taxonomy" id="7897"/>
    <lineage>
        <taxon>Eukaryota</taxon>
        <taxon>Metazoa</taxon>
        <taxon>Chordata</taxon>
        <taxon>Craniata</taxon>
        <taxon>Vertebrata</taxon>
        <taxon>Euteleostomi</taxon>
        <taxon>Coelacanthiformes</taxon>
        <taxon>Coelacanthidae</taxon>
        <taxon>Latimeria</taxon>
    </lineage>
</organism>
<accession>A0A0M4J2Q6</accession>
<dbReference type="EMBL" id="KT202357">
    <property type="protein sequence ID" value="ALD51305.1"/>
    <property type="molecule type" value="mRNA"/>
</dbReference>
<feature type="non-terminal residue" evidence="2">
    <location>
        <position position="54"/>
    </location>
</feature>
<protein>
    <submittedName>
        <fullName evidence="2">Kisspeptin 3</fullName>
    </submittedName>
</protein>
<gene>
    <name evidence="2" type="primary">KiSS3</name>
</gene>
<name>A0A0M4J2Q6_LATCH</name>
<evidence type="ECO:0000256" key="1">
    <source>
        <dbReference type="SAM" id="MobiDB-lite"/>
    </source>
</evidence>
<reference evidence="2" key="1">
    <citation type="journal article" date="2015" name="Mol. Biol. Evol.">
        <title>Prevertebrate Local Gene Duplication Facilitated Expansion of the Neuropeptide GPCR Superfamily.</title>
        <authorList>
            <person name="Yun S."/>
            <person name="Furlong M."/>
            <person name="Sim M."/>
            <person name="Cho M."/>
            <person name="Park S."/>
            <person name="Cho E.B."/>
            <person name="Reyes-Alcaraz A."/>
            <person name="Hwang J.I."/>
            <person name="Kim J."/>
            <person name="Seong J.Y."/>
        </authorList>
    </citation>
    <scope>NUCLEOTIDE SEQUENCE</scope>
</reference>
<dbReference type="AlphaFoldDB" id="A0A0M4J2Q6"/>
<feature type="region of interest" description="Disordered" evidence="1">
    <location>
        <begin position="1"/>
        <end position="25"/>
    </location>
</feature>
<evidence type="ECO:0000313" key="2">
    <source>
        <dbReference type="EMBL" id="ALD51305.1"/>
    </source>
</evidence>